<dbReference type="AlphaFoldDB" id="A0A9X7J0Q5"/>
<dbReference type="RefSeq" id="WP_153060789.1">
    <property type="nucleotide sequence ID" value="NZ_PVXL01000082.1"/>
</dbReference>
<comment type="caution">
    <text evidence="1">The sequence shown here is derived from an EMBL/GenBank/DDBJ whole genome shotgun (WGS) entry which is preliminary data.</text>
</comment>
<gene>
    <name evidence="1" type="ORF">MOST_33540</name>
</gene>
<sequence>MGLSINGTAIRRRRARAGTINHRFNPLAAGSQRVTPLNTRTLFIKDVLNHKVASRAARDAILINPQTAVYAENDHGYAD</sequence>
<name>A0A9X7J0Q5_9FIRM</name>
<keyword evidence="2" id="KW-1185">Reference proteome</keyword>
<dbReference type="EMBL" id="PVXL01000082">
    <property type="protein sequence ID" value="PRR68551.1"/>
    <property type="molecule type" value="Genomic_DNA"/>
</dbReference>
<evidence type="ECO:0000313" key="2">
    <source>
        <dbReference type="Proteomes" id="UP000239430"/>
    </source>
</evidence>
<organism evidence="1 2">
    <name type="scientific">Neomoorella stamsii</name>
    <dbReference type="NCBI Taxonomy" id="1266720"/>
    <lineage>
        <taxon>Bacteria</taxon>
        <taxon>Bacillati</taxon>
        <taxon>Bacillota</taxon>
        <taxon>Clostridia</taxon>
        <taxon>Neomoorellales</taxon>
        <taxon>Neomoorellaceae</taxon>
        <taxon>Neomoorella</taxon>
    </lineage>
</organism>
<protein>
    <submittedName>
        <fullName evidence="1">Uncharacterized protein</fullName>
    </submittedName>
</protein>
<dbReference type="Proteomes" id="UP000239430">
    <property type="component" value="Unassembled WGS sequence"/>
</dbReference>
<reference evidence="1 2" key="1">
    <citation type="submission" date="2018-03" db="EMBL/GenBank/DDBJ databases">
        <title>Genome sequence of Moorella stamsii DSM 26217.</title>
        <authorList>
            <person name="Poehlein A."/>
            <person name="Daniel R."/>
        </authorList>
    </citation>
    <scope>NUCLEOTIDE SEQUENCE [LARGE SCALE GENOMIC DNA]</scope>
    <source>
        <strain evidence="2">DSM 26217</strain>
    </source>
</reference>
<accession>A0A9X7J0Q5</accession>
<evidence type="ECO:0000313" key="1">
    <source>
        <dbReference type="EMBL" id="PRR68551.1"/>
    </source>
</evidence>
<proteinExistence type="predicted"/>